<evidence type="ECO:0000313" key="4">
    <source>
        <dbReference type="EMBL" id="CAI9966768.1"/>
    </source>
</evidence>
<dbReference type="AlphaFoldDB" id="A0AA86NVP7"/>
<reference evidence="5 8" key="2">
    <citation type="submission" date="2024-07" db="EMBL/GenBank/DDBJ databases">
        <authorList>
            <person name="Akdeniz Z."/>
        </authorList>
    </citation>
    <scope>NUCLEOTIDE SEQUENCE [LARGE SCALE GENOMIC DNA]</scope>
</reference>
<evidence type="ECO:0000313" key="7">
    <source>
        <dbReference type="EMBL" id="CAL6085851.1"/>
    </source>
</evidence>
<evidence type="ECO:0000313" key="8">
    <source>
        <dbReference type="Proteomes" id="UP001642409"/>
    </source>
</evidence>
<evidence type="ECO:0000313" key="6">
    <source>
        <dbReference type="EMBL" id="CAL6072857.1"/>
    </source>
</evidence>
<name>A0AA86NVP7_9EUKA</name>
<sequence length="354" mass="39675">MSLIVDIGSYTTKFGEAGSEIPIEFRTCLCTQRYPNSMFASLGSFQQKQLKLQQQEQILASSEYRGLYKMRNVVPDNGRVHSSEDFIKVLNYVKSQFRQQIQKITLILPPLTSETVQKQVQQYLFEQINVQEVLISTGGAFALYTTGRTEGMLLNVGDTTSFVQPVLNNQSVLDRYQISNIGGRQISQMLLKQVYSIQSQFGYVSEATGNESYDLELIYDLKHKLADFSAPANTNVTYELPDGATMNINRGAIQNCCNILFNKEQEQQSLTELIKNSVKEIPTELHHKLYKNLVVSGGSTLINGFGQKLLDELKAQKNTDIEIFGSKNRSIAAFQGASACAMLSGFAGFYIRKE</sequence>
<dbReference type="InterPro" id="IPR004000">
    <property type="entry name" value="Actin"/>
</dbReference>
<dbReference type="Pfam" id="PF00022">
    <property type="entry name" value="Actin"/>
    <property type="match status" value="2"/>
</dbReference>
<dbReference type="EMBL" id="CATOUU010000220">
    <property type="protein sequence ID" value="CAI9921374.1"/>
    <property type="molecule type" value="Genomic_DNA"/>
</dbReference>
<dbReference type="Proteomes" id="UP001642409">
    <property type="component" value="Unassembled WGS sequence"/>
</dbReference>
<dbReference type="EMBL" id="CATOUU010000343">
    <property type="protein sequence ID" value="CAI9925624.1"/>
    <property type="molecule type" value="Genomic_DNA"/>
</dbReference>
<dbReference type="Gene3D" id="3.90.640.10">
    <property type="entry name" value="Actin, Chain A, domain 4"/>
    <property type="match status" value="1"/>
</dbReference>
<reference evidence="3" key="1">
    <citation type="submission" date="2023-06" db="EMBL/GenBank/DDBJ databases">
        <authorList>
            <person name="Kurt Z."/>
        </authorList>
    </citation>
    <scope>NUCLEOTIDE SEQUENCE</scope>
</reference>
<keyword evidence="8" id="KW-1185">Reference proteome</keyword>
<dbReference type="EMBL" id="CAXDID020000297">
    <property type="protein sequence ID" value="CAL6072857.1"/>
    <property type="molecule type" value="Genomic_DNA"/>
</dbReference>
<comment type="caution">
    <text evidence="3">The sequence shown here is derived from an EMBL/GenBank/DDBJ whole genome shotgun (WGS) entry which is preliminary data.</text>
</comment>
<protein>
    <submittedName>
        <fullName evidence="3">Actin</fullName>
    </submittedName>
</protein>
<dbReference type="SUPFAM" id="SSF53067">
    <property type="entry name" value="Actin-like ATPase domain"/>
    <property type="match status" value="2"/>
</dbReference>
<gene>
    <name evidence="3" type="ORF">HINF_LOCUS13269</name>
    <name evidence="5" type="ORF">HINF_LOCUS35799</name>
    <name evidence="4" type="ORF">HINF_LOCUS54413</name>
    <name evidence="6" type="ORF">HINF_LOCUS55826</name>
    <name evidence="7" type="ORF">HINF_LOCUS62879</name>
    <name evidence="2" type="ORF">HINF_LOCUS9019</name>
</gene>
<dbReference type="CDD" id="cd10169">
    <property type="entry name" value="ASKHA_NBD_actin-like"/>
    <property type="match status" value="1"/>
</dbReference>
<dbReference type="SMART" id="SM00268">
    <property type="entry name" value="ACTIN"/>
    <property type="match status" value="1"/>
</dbReference>
<dbReference type="EMBL" id="CAXDID020000388">
    <property type="protein sequence ID" value="CAL6085851.1"/>
    <property type="molecule type" value="Genomic_DNA"/>
</dbReference>
<accession>A0AA86NVP7</accession>
<dbReference type="PRINTS" id="PR00190">
    <property type="entry name" value="ACTIN"/>
</dbReference>
<organism evidence="3">
    <name type="scientific">Hexamita inflata</name>
    <dbReference type="NCBI Taxonomy" id="28002"/>
    <lineage>
        <taxon>Eukaryota</taxon>
        <taxon>Metamonada</taxon>
        <taxon>Diplomonadida</taxon>
        <taxon>Hexamitidae</taxon>
        <taxon>Hexamitinae</taxon>
        <taxon>Hexamita</taxon>
    </lineage>
</organism>
<dbReference type="EMBL" id="CATOUU010001009">
    <property type="protein sequence ID" value="CAI9966768.1"/>
    <property type="molecule type" value="Genomic_DNA"/>
</dbReference>
<evidence type="ECO:0000313" key="3">
    <source>
        <dbReference type="EMBL" id="CAI9925624.1"/>
    </source>
</evidence>
<dbReference type="InterPro" id="IPR043129">
    <property type="entry name" value="ATPase_NBD"/>
</dbReference>
<dbReference type="EMBL" id="CAXDID020000130">
    <property type="protein sequence ID" value="CAL6035165.1"/>
    <property type="molecule type" value="Genomic_DNA"/>
</dbReference>
<comment type="similarity">
    <text evidence="1">Belongs to the actin family.</text>
</comment>
<evidence type="ECO:0000313" key="5">
    <source>
        <dbReference type="EMBL" id="CAL6035165.1"/>
    </source>
</evidence>
<evidence type="ECO:0000313" key="2">
    <source>
        <dbReference type="EMBL" id="CAI9921374.1"/>
    </source>
</evidence>
<dbReference type="Gene3D" id="3.30.420.40">
    <property type="match status" value="2"/>
</dbReference>
<proteinExistence type="inferred from homology"/>
<dbReference type="PANTHER" id="PTHR11937">
    <property type="entry name" value="ACTIN"/>
    <property type="match status" value="1"/>
</dbReference>
<evidence type="ECO:0000256" key="1">
    <source>
        <dbReference type="RuleBase" id="RU000487"/>
    </source>
</evidence>